<feature type="region of interest" description="Disordered" evidence="1">
    <location>
        <begin position="22"/>
        <end position="49"/>
    </location>
</feature>
<organism evidence="3 4">
    <name type="scientific">Pedobacter caeni</name>
    <dbReference type="NCBI Taxonomy" id="288992"/>
    <lineage>
        <taxon>Bacteria</taxon>
        <taxon>Pseudomonadati</taxon>
        <taxon>Bacteroidota</taxon>
        <taxon>Sphingobacteriia</taxon>
        <taxon>Sphingobacteriales</taxon>
        <taxon>Sphingobacteriaceae</taxon>
        <taxon>Pedobacter</taxon>
    </lineage>
</organism>
<keyword evidence="2" id="KW-0732">Signal</keyword>
<evidence type="ECO:0000256" key="2">
    <source>
        <dbReference type="SAM" id="SignalP"/>
    </source>
</evidence>
<feature type="region of interest" description="Disordered" evidence="1">
    <location>
        <begin position="110"/>
        <end position="134"/>
    </location>
</feature>
<feature type="signal peptide" evidence="2">
    <location>
        <begin position="1"/>
        <end position="20"/>
    </location>
</feature>
<reference evidence="4" key="1">
    <citation type="submission" date="2016-11" db="EMBL/GenBank/DDBJ databases">
        <authorList>
            <person name="Varghese N."/>
            <person name="Submissions S."/>
        </authorList>
    </citation>
    <scope>NUCLEOTIDE SEQUENCE [LARGE SCALE GENOMIC DNA]</scope>
    <source>
        <strain evidence="4">DSM 16990</strain>
    </source>
</reference>
<evidence type="ECO:0000256" key="1">
    <source>
        <dbReference type="SAM" id="MobiDB-lite"/>
    </source>
</evidence>
<sequence>MKRLLMICGLLFSVITFAQAQQDGGRKMKSPEERAQKNAENLTKKLSLNDDQKTKATAIFLEQANAVNKAREAGSGDKDARRAEMKKLSDETDAKISALLTEDQKKTYETIKAERKDKMKRGGRGDGEKPAGNQ</sequence>
<feature type="region of interest" description="Disordered" evidence="1">
    <location>
        <begin position="68"/>
        <end position="90"/>
    </location>
</feature>
<dbReference type="Proteomes" id="UP000184287">
    <property type="component" value="Unassembled WGS sequence"/>
</dbReference>
<name>A0A1M4ZUH2_9SPHI</name>
<evidence type="ECO:0000313" key="3">
    <source>
        <dbReference type="EMBL" id="SHF21422.1"/>
    </source>
</evidence>
<feature type="chain" id="PRO_5013222941" description="LTXXQ motif family protein" evidence="2">
    <location>
        <begin position="21"/>
        <end position="134"/>
    </location>
</feature>
<keyword evidence="4" id="KW-1185">Reference proteome</keyword>
<dbReference type="EMBL" id="FQUQ01000002">
    <property type="protein sequence ID" value="SHF21422.1"/>
    <property type="molecule type" value="Genomic_DNA"/>
</dbReference>
<protein>
    <recommendedName>
        <fullName evidence="5">LTXXQ motif family protein</fullName>
    </recommendedName>
</protein>
<gene>
    <name evidence="3" type="ORF">SAMN04488522_102459</name>
</gene>
<dbReference type="OrthoDB" id="798005at2"/>
<dbReference type="STRING" id="288992.SAMN04488522_102459"/>
<proteinExistence type="predicted"/>
<evidence type="ECO:0008006" key="5">
    <source>
        <dbReference type="Google" id="ProtNLM"/>
    </source>
</evidence>
<dbReference type="RefSeq" id="WP_073230393.1">
    <property type="nucleotide sequence ID" value="NZ_FQUQ01000002.1"/>
</dbReference>
<feature type="compositionally biased region" description="Basic and acidic residues" evidence="1">
    <location>
        <begin position="69"/>
        <end position="90"/>
    </location>
</feature>
<dbReference type="AlphaFoldDB" id="A0A1M4ZUH2"/>
<evidence type="ECO:0000313" key="4">
    <source>
        <dbReference type="Proteomes" id="UP000184287"/>
    </source>
</evidence>
<feature type="compositionally biased region" description="Basic and acidic residues" evidence="1">
    <location>
        <begin position="123"/>
        <end position="134"/>
    </location>
</feature>
<accession>A0A1M4ZUH2</accession>
<feature type="compositionally biased region" description="Basic and acidic residues" evidence="1">
    <location>
        <begin position="24"/>
        <end position="37"/>
    </location>
</feature>